<evidence type="ECO:0000259" key="8">
    <source>
        <dbReference type="Pfam" id="PF00884"/>
    </source>
</evidence>
<dbReference type="InterPro" id="IPR000917">
    <property type="entry name" value="Sulfatase_N"/>
</dbReference>
<dbReference type="PANTHER" id="PTHR30443:SF0">
    <property type="entry name" value="PHOSPHOETHANOLAMINE TRANSFERASE EPTA"/>
    <property type="match status" value="1"/>
</dbReference>
<organism evidence="9 10">
    <name type="scientific">Pseudomonas auratipiscis</name>
    <dbReference type="NCBI Taxonomy" id="3115853"/>
    <lineage>
        <taxon>Bacteria</taxon>
        <taxon>Pseudomonadati</taxon>
        <taxon>Pseudomonadota</taxon>
        <taxon>Gammaproteobacteria</taxon>
        <taxon>Pseudomonadales</taxon>
        <taxon>Pseudomonadaceae</taxon>
        <taxon>Pseudomonas</taxon>
    </lineage>
</organism>
<keyword evidence="2" id="KW-1003">Cell membrane</keyword>
<dbReference type="GO" id="GO:0016776">
    <property type="term" value="F:phosphotransferase activity, phosphate group as acceptor"/>
    <property type="evidence" value="ECO:0007669"/>
    <property type="project" value="TreeGrafter"/>
</dbReference>
<keyword evidence="4 7" id="KW-0812">Transmembrane</keyword>
<feature type="transmembrane region" description="Helical" evidence="7">
    <location>
        <begin position="22"/>
        <end position="42"/>
    </location>
</feature>
<dbReference type="SUPFAM" id="SSF53649">
    <property type="entry name" value="Alkaline phosphatase-like"/>
    <property type="match status" value="1"/>
</dbReference>
<keyword evidence="10" id="KW-1185">Reference proteome</keyword>
<comment type="caution">
    <text evidence="9">The sequence shown here is derived from an EMBL/GenBank/DDBJ whole genome shotgun (WGS) entry which is preliminary data.</text>
</comment>
<dbReference type="CDD" id="cd16017">
    <property type="entry name" value="LptA"/>
    <property type="match status" value="1"/>
</dbReference>
<name>A0AB35WQJ0_9PSED</name>
<evidence type="ECO:0000256" key="5">
    <source>
        <dbReference type="ARBA" id="ARBA00022989"/>
    </source>
</evidence>
<dbReference type="Gene3D" id="3.40.720.10">
    <property type="entry name" value="Alkaline Phosphatase, subunit A"/>
    <property type="match status" value="1"/>
</dbReference>
<evidence type="ECO:0000256" key="1">
    <source>
        <dbReference type="ARBA" id="ARBA00004651"/>
    </source>
</evidence>
<protein>
    <submittedName>
        <fullName evidence="9">Phosphoethanolamine transferase</fullName>
    </submittedName>
</protein>
<keyword evidence="5 7" id="KW-1133">Transmembrane helix</keyword>
<feature type="transmembrane region" description="Helical" evidence="7">
    <location>
        <begin position="152"/>
        <end position="170"/>
    </location>
</feature>
<reference evidence="9 10" key="1">
    <citation type="submission" date="2024-01" db="EMBL/GenBank/DDBJ databases">
        <title>Unpublished Manusciprt.</title>
        <authorList>
            <person name="Duman M."/>
            <person name="Valdes E.G."/>
            <person name="Ajmi N."/>
            <person name="Altun S."/>
            <person name="Saticioglu I.B."/>
        </authorList>
    </citation>
    <scope>NUCLEOTIDE SEQUENCE [LARGE SCALE GENOMIC DNA]</scope>
    <source>
        <strain evidence="9 10">120P</strain>
    </source>
</reference>
<dbReference type="Pfam" id="PF00884">
    <property type="entry name" value="Sulfatase"/>
    <property type="match status" value="1"/>
</dbReference>
<keyword evidence="3 9" id="KW-0808">Transferase</keyword>
<evidence type="ECO:0000256" key="3">
    <source>
        <dbReference type="ARBA" id="ARBA00022679"/>
    </source>
</evidence>
<dbReference type="InterPro" id="IPR058130">
    <property type="entry name" value="PEA_transf_C"/>
</dbReference>
<dbReference type="GO" id="GO:0005886">
    <property type="term" value="C:plasma membrane"/>
    <property type="evidence" value="ECO:0007669"/>
    <property type="project" value="UniProtKB-SubCell"/>
</dbReference>
<gene>
    <name evidence="9" type="ORF">V0R53_08320</name>
</gene>
<dbReference type="GO" id="GO:0009244">
    <property type="term" value="P:lipopolysaccharide core region biosynthetic process"/>
    <property type="evidence" value="ECO:0007669"/>
    <property type="project" value="TreeGrafter"/>
</dbReference>
<accession>A0AB35WQJ0</accession>
<dbReference type="InterPro" id="IPR017850">
    <property type="entry name" value="Alkaline_phosphatase_core_sf"/>
</dbReference>
<dbReference type="InterPro" id="IPR040423">
    <property type="entry name" value="PEA_transferase"/>
</dbReference>
<sequence>MKTSANVFGFAVKVFKAEWQNLVLWAYLLSPLIIRLITNYQYSQIDLLAFYTMGISLLWLLAIRFAPVSQFKLHLILLPFYLLAAVDLFLVLNFNSRLTAAYLFIGMTNYREADDFLPTYWQPISFVLVTFLICYGAGLIGLYKRDQYTNKGIFVLTLCALVLGYGAYFYKTVKVNSLGAHAVLDLVAKDQSTPVGYLSQAGLTAHIYGESKKLIKQRQASEVKLMTVPTKPPIETLVFVIGESSRPHNWSLYGYDKKTTPNLDKQTGIFKFNRMCTTAPYTAVAVPSMLSLEPISDWDSIASTKSLVGIYRAAGYKTYWLSVQEVDSFGGIIPQIAAEANHRQYFERSFDGALIPAYEKILSNGAGEKQAIFIHVKGSHFDYSRRYPDDFKLFTPSSNSAKEKITAEYDNTVLYTDWLLGTIIDRLKRSEKPSLLFYSSDHGENLLDDNRELLGHGMGNEYDLLVSAFIWASDNVRSQPSLNLMKLKDREHQKISISSLSHTLLGATGVLTDKYKSSHDLLSDDFVTSSCPHLLAGVYVPKFDFELLNSAR</sequence>
<feature type="transmembrane region" description="Helical" evidence="7">
    <location>
        <begin position="48"/>
        <end position="66"/>
    </location>
</feature>
<dbReference type="Proteomes" id="UP001307839">
    <property type="component" value="Unassembled WGS sequence"/>
</dbReference>
<evidence type="ECO:0000313" key="9">
    <source>
        <dbReference type="EMBL" id="MEE1866400.1"/>
    </source>
</evidence>
<evidence type="ECO:0000256" key="7">
    <source>
        <dbReference type="SAM" id="Phobius"/>
    </source>
</evidence>
<dbReference type="AlphaFoldDB" id="A0AB35WQJ0"/>
<dbReference type="EMBL" id="JAZDQP010000005">
    <property type="protein sequence ID" value="MEE1866400.1"/>
    <property type="molecule type" value="Genomic_DNA"/>
</dbReference>
<dbReference type="RefSeq" id="WP_330079282.1">
    <property type="nucleotide sequence ID" value="NZ_JAZDCU010000019.1"/>
</dbReference>
<evidence type="ECO:0000256" key="2">
    <source>
        <dbReference type="ARBA" id="ARBA00022475"/>
    </source>
</evidence>
<keyword evidence="6 7" id="KW-0472">Membrane</keyword>
<comment type="subcellular location">
    <subcellularLocation>
        <location evidence="1">Cell membrane</location>
        <topology evidence="1">Multi-pass membrane protein</topology>
    </subcellularLocation>
</comment>
<dbReference type="PANTHER" id="PTHR30443">
    <property type="entry name" value="INNER MEMBRANE PROTEIN"/>
    <property type="match status" value="1"/>
</dbReference>
<evidence type="ECO:0000256" key="4">
    <source>
        <dbReference type="ARBA" id="ARBA00022692"/>
    </source>
</evidence>
<feature type="domain" description="Sulfatase N-terminal" evidence="8">
    <location>
        <begin position="236"/>
        <end position="510"/>
    </location>
</feature>
<feature type="transmembrane region" description="Helical" evidence="7">
    <location>
        <begin position="73"/>
        <end position="94"/>
    </location>
</feature>
<proteinExistence type="predicted"/>
<evidence type="ECO:0000313" key="10">
    <source>
        <dbReference type="Proteomes" id="UP001307839"/>
    </source>
</evidence>
<feature type="transmembrane region" description="Helical" evidence="7">
    <location>
        <begin position="120"/>
        <end position="140"/>
    </location>
</feature>
<evidence type="ECO:0000256" key="6">
    <source>
        <dbReference type="ARBA" id="ARBA00023136"/>
    </source>
</evidence>